<evidence type="ECO:0000256" key="3">
    <source>
        <dbReference type="ARBA" id="ARBA00022525"/>
    </source>
</evidence>
<dbReference type="Pfam" id="PF03227">
    <property type="entry name" value="GILT"/>
    <property type="match status" value="1"/>
</dbReference>
<dbReference type="AlphaFoldDB" id="A0A7S4VFH6"/>
<keyword evidence="4" id="KW-0732">Signal</keyword>
<comment type="subcellular location">
    <subcellularLocation>
        <location evidence="1">Secreted</location>
    </subcellularLocation>
</comment>
<proteinExistence type="inferred from homology"/>
<dbReference type="PANTHER" id="PTHR13234:SF8">
    <property type="entry name" value="GAMMA-INTERFERON-INDUCIBLE LYSOSOMAL THIOL REDUCTASE"/>
    <property type="match status" value="1"/>
</dbReference>
<evidence type="ECO:0000256" key="2">
    <source>
        <dbReference type="ARBA" id="ARBA00005679"/>
    </source>
</evidence>
<evidence type="ECO:0000256" key="4">
    <source>
        <dbReference type="ARBA" id="ARBA00022729"/>
    </source>
</evidence>
<evidence type="ECO:0000256" key="1">
    <source>
        <dbReference type="ARBA" id="ARBA00004613"/>
    </source>
</evidence>
<organism evidence="6">
    <name type="scientific">Ditylum brightwellii</name>
    <dbReference type="NCBI Taxonomy" id="49249"/>
    <lineage>
        <taxon>Eukaryota</taxon>
        <taxon>Sar</taxon>
        <taxon>Stramenopiles</taxon>
        <taxon>Ochrophyta</taxon>
        <taxon>Bacillariophyta</taxon>
        <taxon>Mediophyceae</taxon>
        <taxon>Lithodesmiophycidae</taxon>
        <taxon>Lithodesmiales</taxon>
        <taxon>Lithodesmiaceae</taxon>
        <taxon>Ditylum</taxon>
    </lineage>
</organism>
<gene>
    <name evidence="6" type="ORF">DBRI00130_LOCUS8398</name>
</gene>
<keyword evidence="5" id="KW-0325">Glycoprotein</keyword>
<dbReference type="EMBL" id="HBNS01010402">
    <property type="protein sequence ID" value="CAE4594790.1"/>
    <property type="molecule type" value="Transcribed_RNA"/>
</dbReference>
<keyword evidence="3" id="KW-0964">Secreted</keyword>
<dbReference type="GO" id="GO:0005576">
    <property type="term" value="C:extracellular region"/>
    <property type="evidence" value="ECO:0007669"/>
    <property type="project" value="UniProtKB-SubCell"/>
</dbReference>
<protein>
    <submittedName>
        <fullName evidence="6">Uncharacterized protein</fullName>
    </submittedName>
</protein>
<accession>A0A7S4VFH6</accession>
<dbReference type="PANTHER" id="PTHR13234">
    <property type="entry name" value="GAMMA-INTERFERON INDUCIBLE LYSOSOMAL THIOL REDUCTASE GILT"/>
    <property type="match status" value="1"/>
</dbReference>
<reference evidence="6" key="1">
    <citation type="submission" date="2021-01" db="EMBL/GenBank/DDBJ databases">
        <authorList>
            <person name="Corre E."/>
            <person name="Pelletier E."/>
            <person name="Niang G."/>
            <person name="Scheremetjew M."/>
            <person name="Finn R."/>
            <person name="Kale V."/>
            <person name="Holt S."/>
            <person name="Cochrane G."/>
            <person name="Meng A."/>
            <person name="Brown T."/>
            <person name="Cohen L."/>
        </authorList>
    </citation>
    <scope>NUCLEOTIDE SEQUENCE</scope>
    <source>
        <strain evidence="6">GSO104</strain>
    </source>
</reference>
<evidence type="ECO:0000313" key="6">
    <source>
        <dbReference type="EMBL" id="CAE4594790.1"/>
    </source>
</evidence>
<comment type="similarity">
    <text evidence="2">Belongs to the GILT family.</text>
</comment>
<evidence type="ECO:0000256" key="5">
    <source>
        <dbReference type="ARBA" id="ARBA00023180"/>
    </source>
</evidence>
<sequence>MSLMLCIHDTLSFLPFLRKSPNLILYFPHLSQHTHTHTHSLFVSSTQKTNIPPLFFSSIDSKHFILNNLLPTYNLLGSDIIDLQLSIFGNASILNHQTQEIKCQHGKAECDANSYEQCLLYSYPHPFQYLPMMQCLYQNLPMGYSDHLMPANVFEECAAASSHSLDFETIASCHDDTIKSWLLQVYHSDQTPGEHTFIPWVEVNGKRVVNYELGILDVIVCKAFIGDGDGNGVIDVCSDLLGEQEDGVASIF</sequence>
<dbReference type="GO" id="GO:0016671">
    <property type="term" value="F:oxidoreductase activity, acting on a sulfur group of donors, disulfide as acceptor"/>
    <property type="evidence" value="ECO:0007669"/>
    <property type="project" value="InterPro"/>
</dbReference>
<name>A0A7S4VFH6_9STRA</name>
<dbReference type="InterPro" id="IPR004911">
    <property type="entry name" value="Interferon-induced_GILT"/>
</dbReference>